<dbReference type="EMBL" id="LAZR01000211">
    <property type="protein sequence ID" value="KKN81769.1"/>
    <property type="molecule type" value="Genomic_DNA"/>
</dbReference>
<accession>A0A0F9TR21</accession>
<gene>
    <name evidence="1" type="ORF">LCGC14_0316810</name>
</gene>
<name>A0A0F9TR21_9ZZZZ</name>
<proteinExistence type="predicted"/>
<dbReference type="AlphaFoldDB" id="A0A0F9TR21"/>
<sequence length="46" mass="5286">MAYLGEAAGKVLHMVNGKYYILLENGDYERIELCSNEETEAWFNSL</sequence>
<protein>
    <recommendedName>
        <fullName evidence="2">PH domain-containing protein</fullName>
    </recommendedName>
</protein>
<organism evidence="1">
    <name type="scientific">marine sediment metagenome</name>
    <dbReference type="NCBI Taxonomy" id="412755"/>
    <lineage>
        <taxon>unclassified sequences</taxon>
        <taxon>metagenomes</taxon>
        <taxon>ecological metagenomes</taxon>
    </lineage>
</organism>
<reference evidence="1" key="1">
    <citation type="journal article" date="2015" name="Nature">
        <title>Complex archaea that bridge the gap between prokaryotes and eukaryotes.</title>
        <authorList>
            <person name="Spang A."/>
            <person name="Saw J.H."/>
            <person name="Jorgensen S.L."/>
            <person name="Zaremba-Niedzwiedzka K."/>
            <person name="Martijn J."/>
            <person name="Lind A.E."/>
            <person name="van Eijk R."/>
            <person name="Schleper C."/>
            <person name="Guy L."/>
            <person name="Ettema T.J."/>
        </authorList>
    </citation>
    <scope>NUCLEOTIDE SEQUENCE</scope>
</reference>
<comment type="caution">
    <text evidence="1">The sequence shown here is derived from an EMBL/GenBank/DDBJ whole genome shotgun (WGS) entry which is preliminary data.</text>
</comment>
<evidence type="ECO:0000313" key="1">
    <source>
        <dbReference type="EMBL" id="KKN81769.1"/>
    </source>
</evidence>
<evidence type="ECO:0008006" key="2">
    <source>
        <dbReference type="Google" id="ProtNLM"/>
    </source>
</evidence>